<dbReference type="GO" id="GO:0019843">
    <property type="term" value="F:rRNA binding"/>
    <property type="evidence" value="ECO:0007669"/>
    <property type="project" value="InterPro"/>
</dbReference>
<feature type="compositionally biased region" description="Basic residues" evidence="1">
    <location>
        <begin position="1"/>
        <end position="13"/>
    </location>
</feature>
<feature type="region of interest" description="Disordered" evidence="1">
    <location>
        <begin position="288"/>
        <end position="346"/>
    </location>
</feature>
<feature type="compositionally biased region" description="Acidic residues" evidence="1">
    <location>
        <begin position="451"/>
        <end position="479"/>
    </location>
</feature>
<gene>
    <name evidence="3" type="ORF">PSTG_14703</name>
</gene>
<comment type="caution">
    <text evidence="3">The sequence shown here is derived from an EMBL/GenBank/DDBJ whole genome shotgun (WGS) entry which is preliminary data.</text>
</comment>
<dbReference type="STRING" id="1165861.A0A0L0UXX9"/>
<dbReference type="SMART" id="SM00879">
    <property type="entry name" value="Brix"/>
    <property type="match status" value="1"/>
</dbReference>
<dbReference type="Proteomes" id="UP000054564">
    <property type="component" value="Unassembled WGS sequence"/>
</dbReference>
<proteinExistence type="predicted"/>
<dbReference type="PANTHER" id="PTHR12661:SF5">
    <property type="entry name" value="SUPPRESSOR OF SWI4 1 HOMOLOG"/>
    <property type="match status" value="1"/>
</dbReference>
<evidence type="ECO:0000313" key="3">
    <source>
        <dbReference type="EMBL" id="KNE91907.1"/>
    </source>
</evidence>
<dbReference type="PROSITE" id="PS50833">
    <property type="entry name" value="BRIX"/>
    <property type="match status" value="1"/>
</dbReference>
<accession>A0A0L0UXX9</accession>
<dbReference type="PANTHER" id="PTHR12661">
    <property type="entry name" value="PETER PAN-RELATED"/>
    <property type="match status" value="1"/>
</dbReference>
<dbReference type="InterPro" id="IPR045112">
    <property type="entry name" value="PPAN-like"/>
</dbReference>
<evidence type="ECO:0000259" key="2">
    <source>
        <dbReference type="PROSITE" id="PS50833"/>
    </source>
</evidence>
<keyword evidence="4" id="KW-1185">Reference proteome</keyword>
<feature type="compositionally biased region" description="Low complexity" evidence="1">
    <location>
        <begin position="16"/>
        <end position="30"/>
    </location>
</feature>
<dbReference type="AlphaFoldDB" id="A0A0L0UXX9"/>
<protein>
    <recommendedName>
        <fullName evidence="2">Brix domain-containing protein</fullName>
    </recommendedName>
</protein>
<dbReference type="Pfam" id="PF04427">
    <property type="entry name" value="Brix"/>
    <property type="match status" value="1"/>
</dbReference>
<feature type="compositionally biased region" description="Basic residues" evidence="1">
    <location>
        <begin position="526"/>
        <end position="537"/>
    </location>
</feature>
<dbReference type="GO" id="GO:0000027">
    <property type="term" value="P:ribosomal large subunit assembly"/>
    <property type="evidence" value="ECO:0007669"/>
    <property type="project" value="TreeGrafter"/>
</dbReference>
<organism evidence="3 4">
    <name type="scientific">Puccinia striiformis f. sp. tritici PST-78</name>
    <dbReference type="NCBI Taxonomy" id="1165861"/>
    <lineage>
        <taxon>Eukaryota</taxon>
        <taxon>Fungi</taxon>
        <taxon>Dikarya</taxon>
        <taxon>Basidiomycota</taxon>
        <taxon>Pucciniomycotina</taxon>
        <taxon>Pucciniomycetes</taxon>
        <taxon>Pucciniales</taxon>
        <taxon>Pucciniaceae</taxon>
        <taxon>Puccinia</taxon>
    </lineage>
</organism>
<evidence type="ECO:0000313" key="4">
    <source>
        <dbReference type="Proteomes" id="UP000054564"/>
    </source>
</evidence>
<feature type="region of interest" description="Disordered" evidence="1">
    <location>
        <begin position="1"/>
        <end position="31"/>
    </location>
</feature>
<feature type="region of interest" description="Disordered" evidence="1">
    <location>
        <begin position="393"/>
        <end position="537"/>
    </location>
</feature>
<sequence length="537" mass="59895">MAKRKKNRTHKKGKEAATAAAATSTKSPKSFIIKSTRAHHTSASATRSPHHSTSLNLLVKDFRKVMEPNTASHLRERKSNKFKDFLAMAGPLSVTHIIVFSQSEMSTAKQLENQAGETEMISNLNLKIYKVPRGPTLTFKILRFSLMIDILNADKHARSPGAEFKTEPLLIMNNFNPDANATAEDINRLNLLTTTFRNLFPQIKVHEIQLVQTRRVVLLSYNPTTRTIDFRHFLITVKPIGVSKALRKLMQGVSAPGQRTEEKSDKRNKHLLNLGSIEDVAEYLLGKGKGGPGSTASSSGFTGDRSENTEDGNQSDYDGLSSEGEDESEGEEAEDRRVQLPQNYLGRGNIKNTKKAIRLKEIGPRMELGLIKIEQGLGGGDVLYHELIKKSKGEDQKIKKKIKEKETLKSKRKKEQEENVKKKAMEKEAKKKPDKKAPKQADDQSAGQEGEANEEEADNDDDDDEEEEEGSEIDEDAELSDIFSELAYSEGEDSPDDKSMNSSDEQQSDESDAEPEPPTKEAPKTSNKRKKVKFSKS</sequence>
<name>A0A0L0UXX9_9BASI</name>
<dbReference type="GO" id="GO:0006364">
    <property type="term" value="P:rRNA processing"/>
    <property type="evidence" value="ECO:0007669"/>
    <property type="project" value="InterPro"/>
</dbReference>
<feature type="domain" description="Brix" evidence="2">
    <location>
        <begin position="41"/>
        <end position="379"/>
    </location>
</feature>
<feature type="compositionally biased region" description="Acidic residues" evidence="1">
    <location>
        <begin position="506"/>
        <end position="515"/>
    </location>
</feature>
<evidence type="ECO:0000256" key="1">
    <source>
        <dbReference type="SAM" id="MobiDB-lite"/>
    </source>
</evidence>
<reference evidence="4" key="1">
    <citation type="submission" date="2014-03" db="EMBL/GenBank/DDBJ databases">
        <title>The Genome Sequence of Puccinia striiformis f. sp. tritici PST-78.</title>
        <authorList>
            <consortium name="The Broad Institute Genome Sequencing Platform"/>
            <person name="Cuomo C."/>
            <person name="Hulbert S."/>
            <person name="Chen X."/>
            <person name="Walker B."/>
            <person name="Young S.K."/>
            <person name="Zeng Q."/>
            <person name="Gargeya S."/>
            <person name="Fitzgerald M."/>
            <person name="Haas B."/>
            <person name="Abouelleil A."/>
            <person name="Alvarado L."/>
            <person name="Arachchi H.M."/>
            <person name="Berlin A.M."/>
            <person name="Chapman S.B."/>
            <person name="Goldberg J."/>
            <person name="Griggs A."/>
            <person name="Gujja S."/>
            <person name="Hansen M."/>
            <person name="Howarth C."/>
            <person name="Imamovic A."/>
            <person name="Larimer J."/>
            <person name="McCowan C."/>
            <person name="Montmayeur A."/>
            <person name="Murphy C."/>
            <person name="Neiman D."/>
            <person name="Pearson M."/>
            <person name="Priest M."/>
            <person name="Roberts A."/>
            <person name="Saif S."/>
            <person name="Shea T."/>
            <person name="Sisk P."/>
            <person name="Sykes S."/>
            <person name="Wortman J."/>
            <person name="Nusbaum C."/>
            <person name="Birren B."/>
        </authorList>
    </citation>
    <scope>NUCLEOTIDE SEQUENCE [LARGE SCALE GENOMIC DNA]</scope>
    <source>
        <strain evidence="4">race PST-78</strain>
    </source>
</reference>
<dbReference type="EMBL" id="AJIL01000184">
    <property type="protein sequence ID" value="KNE91907.1"/>
    <property type="molecule type" value="Genomic_DNA"/>
</dbReference>
<feature type="compositionally biased region" description="Acidic residues" evidence="1">
    <location>
        <begin position="323"/>
        <end position="333"/>
    </location>
</feature>
<dbReference type="OrthoDB" id="10261452at2759"/>
<feature type="region of interest" description="Disordered" evidence="1">
    <location>
        <begin position="252"/>
        <end position="271"/>
    </location>
</feature>
<dbReference type="GO" id="GO:0030687">
    <property type="term" value="C:preribosome, large subunit precursor"/>
    <property type="evidence" value="ECO:0007669"/>
    <property type="project" value="TreeGrafter"/>
</dbReference>
<feature type="compositionally biased region" description="Basic and acidic residues" evidence="1">
    <location>
        <begin position="393"/>
        <end position="442"/>
    </location>
</feature>
<dbReference type="InterPro" id="IPR007109">
    <property type="entry name" value="Brix"/>
</dbReference>